<keyword evidence="5" id="KW-0539">Nucleus</keyword>
<dbReference type="SUPFAM" id="SSF144074">
    <property type="entry name" value="E2F-DP heterodimerization region"/>
    <property type="match status" value="1"/>
</dbReference>
<keyword evidence="2 5" id="KW-0805">Transcription regulation</keyword>
<name>A0A9J2PTI3_ASCLU</name>
<dbReference type="InterPro" id="IPR036390">
    <property type="entry name" value="WH_DNA-bd_sf"/>
</dbReference>
<dbReference type="Gene3D" id="1.10.10.10">
    <property type="entry name" value="Winged helix-like DNA-binding domain superfamily/Winged helix DNA-binding domain"/>
    <property type="match status" value="1"/>
</dbReference>
<dbReference type="InterPro" id="IPR036388">
    <property type="entry name" value="WH-like_DNA-bd_sf"/>
</dbReference>
<proteinExistence type="inferred from homology"/>
<dbReference type="GO" id="GO:0090575">
    <property type="term" value="C:RNA polymerase II transcription regulator complex"/>
    <property type="evidence" value="ECO:0007669"/>
    <property type="project" value="TreeGrafter"/>
</dbReference>
<evidence type="ECO:0000256" key="1">
    <source>
        <dbReference type="ARBA" id="ARBA00010940"/>
    </source>
</evidence>
<dbReference type="WBParaSite" id="ALUE_0001327201-mRNA-1">
    <property type="protein sequence ID" value="ALUE_0001327201-mRNA-1"/>
    <property type="gene ID" value="ALUE_0001327201"/>
</dbReference>
<dbReference type="InterPro" id="IPR037241">
    <property type="entry name" value="E2F-DP_heterodim"/>
</dbReference>
<dbReference type="GO" id="GO:0046983">
    <property type="term" value="F:protein dimerization activity"/>
    <property type="evidence" value="ECO:0007669"/>
    <property type="project" value="InterPro"/>
</dbReference>
<dbReference type="FunFam" id="1.10.10.10:FF:000008">
    <property type="entry name" value="E2F transcription factor 1"/>
    <property type="match status" value="1"/>
</dbReference>
<protein>
    <submittedName>
        <fullName evidence="8">E2F/DP family winged-helix DNA-binding domain-containing protein</fullName>
    </submittedName>
</protein>
<evidence type="ECO:0000313" key="8">
    <source>
        <dbReference type="WBParaSite" id="ALUE_0001327201-mRNA-1"/>
    </source>
</evidence>
<dbReference type="SUPFAM" id="SSF46785">
    <property type="entry name" value="Winged helix' DNA-binding domain"/>
    <property type="match status" value="1"/>
</dbReference>
<dbReference type="InterPro" id="IPR032198">
    <property type="entry name" value="E2F_CC-MB"/>
</dbReference>
<dbReference type="PANTHER" id="PTHR12081:SF18">
    <property type="entry name" value="TRANSCRIPTION FACTOR E2F2-RELATED"/>
    <property type="match status" value="1"/>
</dbReference>
<dbReference type="SMART" id="SM01372">
    <property type="entry name" value="E2F_TDP"/>
    <property type="match status" value="1"/>
</dbReference>
<evidence type="ECO:0000313" key="7">
    <source>
        <dbReference type="Proteomes" id="UP000036681"/>
    </source>
</evidence>
<comment type="subcellular location">
    <subcellularLocation>
        <location evidence="5">Nucleus</location>
    </subcellularLocation>
</comment>
<keyword evidence="7" id="KW-1185">Reference proteome</keyword>
<dbReference type="CDD" id="cd14660">
    <property type="entry name" value="E2F_DD"/>
    <property type="match status" value="1"/>
</dbReference>
<evidence type="ECO:0000259" key="6">
    <source>
        <dbReference type="SMART" id="SM01372"/>
    </source>
</evidence>
<comment type="similarity">
    <text evidence="1 5">Belongs to the E2F/DP family.</text>
</comment>
<dbReference type="Pfam" id="PF16421">
    <property type="entry name" value="E2F_CC-MB"/>
    <property type="match status" value="1"/>
</dbReference>
<dbReference type="GO" id="GO:0000978">
    <property type="term" value="F:RNA polymerase II cis-regulatory region sequence-specific DNA binding"/>
    <property type="evidence" value="ECO:0007669"/>
    <property type="project" value="InterPro"/>
</dbReference>
<reference evidence="8" key="1">
    <citation type="submission" date="2023-03" db="UniProtKB">
        <authorList>
            <consortium name="WormBaseParasite"/>
        </authorList>
    </citation>
    <scope>IDENTIFICATION</scope>
</reference>
<organism evidence="7 8">
    <name type="scientific">Ascaris lumbricoides</name>
    <name type="common">Giant roundworm</name>
    <dbReference type="NCBI Taxonomy" id="6252"/>
    <lineage>
        <taxon>Eukaryota</taxon>
        <taxon>Metazoa</taxon>
        <taxon>Ecdysozoa</taxon>
        <taxon>Nematoda</taxon>
        <taxon>Chromadorea</taxon>
        <taxon>Rhabditida</taxon>
        <taxon>Spirurina</taxon>
        <taxon>Ascaridomorpha</taxon>
        <taxon>Ascaridoidea</taxon>
        <taxon>Ascarididae</taxon>
        <taxon>Ascaris</taxon>
    </lineage>
</organism>
<accession>A0A9J2PTI3</accession>
<dbReference type="Pfam" id="PF02319">
    <property type="entry name" value="WHD_E2F_TDP"/>
    <property type="match status" value="1"/>
</dbReference>
<dbReference type="AlphaFoldDB" id="A0A9J2PTI3"/>
<keyword evidence="4 5" id="KW-0804">Transcription</keyword>
<evidence type="ECO:0000256" key="5">
    <source>
        <dbReference type="RuleBase" id="RU003796"/>
    </source>
</evidence>
<keyword evidence="3 5" id="KW-0238">DNA-binding</keyword>
<dbReference type="GO" id="GO:0000981">
    <property type="term" value="F:DNA-binding transcription factor activity, RNA polymerase II-specific"/>
    <property type="evidence" value="ECO:0007669"/>
    <property type="project" value="TreeGrafter"/>
</dbReference>
<dbReference type="InterPro" id="IPR015633">
    <property type="entry name" value="E2F"/>
</dbReference>
<dbReference type="Proteomes" id="UP000036681">
    <property type="component" value="Unplaced"/>
</dbReference>
<dbReference type="InterPro" id="IPR003316">
    <property type="entry name" value="E2F_WHTH_DNA-bd_dom"/>
</dbReference>
<feature type="domain" description="E2F/DP family winged-helix DNA-binding" evidence="6">
    <location>
        <begin position="105"/>
        <end position="171"/>
    </location>
</feature>
<dbReference type="Gene3D" id="6.10.250.540">
    <property type="match status" value="1"/>
</dbReference>
<dbReference type="PANTHER" id="PTHR12081">
    <property type="entry name" value="TRANSCRIPTION FACTOR E2F"/>
    <property type="match status" value="1"/>
</dbReference>
<sequence length="416" mass="48046">MLIANSNLIVANVLRRVRRKVENLNFSSRNYLCEFFGGNANFDVRLRTHEMVTRNDSANGQNHMMDEILLEEDDNEMRSFGVGDEIDEEEEEIGDDDSRPMIGSRAEKSLGLLTQRFLRLLQTARSGIVDLNTAAEDLNVRQKRRIYDITNVLEGVGLIEKKSKNIIQWKGGELRKPGVKELKPEEEERLFKLKLELTEQEREERLLDTHLKWLRQSIRNVSEYHLNQKLAYSTQDDLMEVFPESTILVIQAPPGTCVEVKHSAKLRDMDLRYQMHLRSPCGPATVVLANKDEKLRSQYSHITSRFQPFQRSAYGTVGDEPGQILEDEDDEGIIKKRRPEEEVNDPNVLLPRFPSQGDSRLVLEQQTFNSSQKSLTFSQEVQEVLRRLSPPPSERDYIFNLNQGESLTDLFQDDII</sequence>
<evidence type="ECO:0000256" key="3">
    <source>
        <dbReference type="ARBA" id="ARBA00023125"/>
    </source>
</evidence>
<evidence type="ECO:0000256" key="4">
    <source>
        <dbReference type="ARBA" id="ARBA00023163"/>
    </source>
</evidence>
<evidence type="ECO:0000256" key="2">
    <source>
        <dbReference type="ARBA" id="ARBA00023015"/>
    </source>
</evidence>